<dbReference type="AlphaFoldDB" id="A0A0A1Z7I6"/>
<sequence>MFKKIILTSFLLFSSFITTYPSEKENVDFFDYCYSLEKIISRNSVEKSKNLSNDFKPYLKDIITLGTNKTKGALVNKIIVQYKISKKSYILSIVPNKFYCFIGYWVEEVSPGKFQSIIYDKSKQKINQYRNTKKEVDAFFKDINLEYKSIKKEINDLF</sequence>
<evidence type="ECO:0000313" key="2">
    <source>
        <dbReference type="Proteomes" id="UP000030598"/>
    </source>
</evidence>
<evidence type="ECO:0000313" key="1">
    <source>
        <dbReference type="EMBL" id="KGF85465.1"/>
    </source>
</evidence>
<dbReference type="EMBL" id="JNAH01000008">
    <property type="protein sequence ID" value="KGF85465.1"/>
    <property type="molecule type" value="Genomic_DNA"/>
</dbReference>
<comment type="caution">
    <text evidence="1">The sequence shown here is derived from an EMBL/GenBank/DDBJ whole genome shotgun (WGS) entry which is preliminary data.</text>
</comment>
<organism evidence="1 2">
    <name type="scientific">Prochlorococcus marinus str. GP2</name>
    <dbReference type="NCBI Taxonomy" id="59925"/>
    <lineage>
        <taxon>Bacteria</taxon>
        <taxon>Bacillati</taxon>
        <taxon>Cyanobacteriota</taxon>
        <taxon>Cyanophyceae</taxon>
        <taxon>Synechococcales</taxon>
        <taxon>Prochlorococcaceae</taxon>
        <taxon>Prochlorococcus</taxon>
    </lineage>
</organism>
<dbReference type="Proteomes" id="UP000030598">
    <property type="component" value="Unassembled WGS sequence"/>
</dbReference>
<reference evidence="2" key="1">
    <citation type="journal article" date="2014" name="Sci. Data">
        <title>Genomes of diverse isolates of the marine cyanobacterium Prochlorococcus.</title>
        <authorList>
            <person name="Biller S."/>
            <person name="Berube P."/>
            <person name="Thompson J."/>
            <person name="Kelly L."/>
            <person name="Roggensack S."/>
            <person name="Awad L."/>
            <person name="Roache-Johnson K."/>
            <person name="Ding H."/>
            <person name="Giovannoni S.J."/>
            <person name="Moore L.R."/>
            <person name="Chisholm S.W."/>
        </authorList>
    </citation>
    <scope>NUCLEOTIDE SEQUENCE [LARGE SCALE GENOMIC DNA]</scope>
    <source>
        <strain evidence="2">GP2</strain>
    </source>
</reference>
<gene>
    <name evidence="1" type="ORF">EU91_1567</name>
</gene>
<dbReference type="eggNOG" id="ENOG5030RM1">
    <property type="taxonomic scope" value="Bacteria"/>
</dbReference>
<dbReference type="OrthoDB" id="540265at2"/>
<accession>A0A0A1Z7I6</accession>
<evidence type="ECO:0008006" key="3">
    <source>
        <dbReference type="Google" id="ProtNLM"/>
    </source>
</evidence>
<dbReference type="RefSeq" id="WP_032524959.1">
    <property type="nucleotide sequence ID" value="NZ_CP138934.1"/>
</dbReference>
<protein>
    <recommendedName>
        <fullName evidence="3">Carbon storage regulator CsrA</fullName>
    </recommendedName>
</protein>
<name>A0A0A1Z7I6_PROMR</name>
<proteinExistence type="predicted"/>